<accession>A7T9L8</accession>
<dbReference type="InterPro" id="IPR041677">
    <property type="entry name" value="DNA2/NAM7_AAA_11"/>
</dbReference>
<dbReference type="EMBL" id="DS473477">
    <property type="protein sequence ID" value="EDO27306.1"/>
    <property type="molecule type" value="Genomic_DNA"/>
</dbReference>
<feature type="domain" description="DNA2/NAM7 helicase-like C-terminal" evidence="4">
    <location>
        <begin position="66"/>
        <end position="224"/>
    </location>
</feature>
<evidence type="ECO:0000313" key="6">
    <source>
        <dbReference type="Proteomes" id="UP000001593"/>
    </source>
</evidence>
<dbReference type="Proteomes" id="UP000001593">
    <property type="component" value="Unassembled WGS sequence"/>
</dbReference>
<dbReference type="SUPFAM" id="SSF52540">
    <property type="entry name" value="P-loop containing nucleoside triphosphate hydrolases"/>
    <property type="match status" value="1"/>
</dbReference>
<sequence>QAGQATEPECLIPIGLAAGEDGQIILAGDPFQLGPVLRSPVAISYGLNVSLLERLMSGLLYARDETRFADHGCYDPLLVTKLVNNYRSHPSLLRLPSALFYHSELRVCAERTMREQLSQWEMLPTQGTPLVFHGLKGEDMREGNSPSWFNPVEAVQVVRYVQALKNSAMCPIKLADLGVITPYKKQVEKIRLLLSRVGIDEVKVGSVEEFQGQERPAIIISTVSVNY</sequence>
<dbReference type="OMA" id="INIPNEC"/>
<dbReference type="GO" id="GO:0005737">
    <property type="term" value="C:cytoplasm"/>
    <property type="evidence" value="ECO:0007669"/>
    <property type="project" value="UniProtKB-SubCell"/>
</dbReference>
<comment type="subcellular location">
    <subcellularLocation>
        <location evidence="1">Cytoplasm</location>
    </subcellularLocation>
</comment>
<name>A7T9L8_NEMVE</name>
<dbReference type="InterPro" id="IPR041679">
    <property type="entry name" value="DNA2/NAM7-like_C"/>
</dbReference>
<keyword evidence="6" id="KW-1185">Reference proteome</keyword>
<feature type="non-terminal residue" evidence="5">
    <location>
        <position position="227"/>
    </location>
</feature>
<dbReference type="PANTHER" id="PTHR45418">
    <property type="entry name" value="CANCER/TESTIS ANTIGEN 55"/>
    <property type="match status" value="1"/>
</dbReference>
<feature type="domain" description="DNA2/NAM7 helicase helicase" evidence="3">
    <location>
        <begin position="2"/>
        <end position="39"/>
    </location>
</feature>
<organism evidence="5 6">
    <name type="scientific">Nematostella vectensis</name>
    <name type="common">Starlet sea anemone</name>
    <dbReference type="NCBI Taxonomy" id="45351"/>
    <lineage>
        <taxon>Eukaryota</taxon>
        <taxon>Metazoa</taxon>
        <taxon>Cnidaria</taxon>
        <taxon>Anthozoa</taxon>
        <taxon>Hexacorallia</taxon>
        <taxon>Actiniaria</taxon>
        <taxon>Edwardsiidae</taxon>
        <taxon>Nematostella</taxon>
    </lineage>
</organism>
<dbReference type="InParanoid" id="A7T9L8"/>
<dbReference type="InterPro" id="IPR027417">
    <property type="entry name" value="P-loop_NTPase"/>
</dbReference>
<dbReference type="PhylomeDB" id="A7T9L8"/>
<dbReference type="Pfam" id="PF13087">
    <property type="entry name" value="AAA_12"/>
    <property type="match status" value="1"/>
</dbReference>
<evidence type="ECO:0000259" key="3">
    <source>
        <dbReference type="Pfam" id="PF13086"/>
    </source>
</evidence>
<evidence type="ECO:0000313" key="5">
    <source>
        <dbReference type="EMBL" id="EDO27306.1"/>
    </source>
</evidence>
<evidence type="ECO:0000256" key="1">
    <source>
        <dbReference type="ARBA" id="ARBA00004496"/>
    </source>
</evidence>
<dbReference type="Pfam" id="PF13086">
    <property type="entry name" value="AAA_11"/>
    <property type="match status" value="1"/>
</dbReference>
<evidence type="ECO:0000256" key="2">
    <source>
        <dbReference type="ARBA" id="ARBA00022490"/>
    </source>
</evidence>
<evidence type="ECO:0000259" key="4">
    <source>
        <dbReference type="Pfam" id="PF13087"/>
    </source>
</evidence>
<dbReference type="CDD" id="cd18808">
    <property type="entry name" value="SF1_C_Upf1"/>
    <property type="match status" value="1"/>
</dbReference>
<dbReference type="KEGG" id="nve:5497588"/>
<dbReference type="AlphaFoldDB" id="A7T9L8"/>
<dbReference type="Gene3D" id="3.40.50.300">
    <property type="entry name" value="P-loop containing nucleotide triphosphate hydrolases"/>
    <property type="match status" value="2"/>
</dbReference>
<dbReference type="eggNOG" id="KOG1804">
    <property type="taxonomic scope" value="Eukaryota"/>
</dbReference>
<gene>
    <name evidence="5" type="ORF">NEMVEDRAFT_v1g151444</name>
</gene>
<dbReference type="HOGENOM" id="CLU_001666_1_1_1"/>
<protein>
    <submittedName>
        <fullName evidence="5">Uncharacterized protein</fullName>
    </submittedName>
</protein>
<dbReference type="STRING" id="45351.A7T9L8"/>
<dbReference type="InterPro" id="IPR047187">
    <property type="entry name" value="SF1_C_Upf1"/>
</dbReference>
<dbReference type="PANTHER" id="PTHR45418:SF1">
    <property type="entry name" value="CANCER_TESTIS ANTIGEN 55"/>
    <property type="match status" value="1"/>
</dbReference>
<dbReference type="GO" id="GO:0004386">
    <property type="term" value="F:helicase activity"/>
    <property type="evidence" value="ECO:0007669"/>
    <property type="project" value="InterPro"/>
</dbReference>
<proteinExistence type="predicted"/>
<reference evidence="5 6" key="1">
    <citation type="journal article" date="2007" name="Science">
        <title>Sea anemone genome reveals ancestral eumetazoan gene repertoire and genomic organization.</title>
        <authorList>
            <person name="Putnam N.H."/>
            <person name="Srivastava M."/>
            <person name="Hellsten U."/>
            <person name="Dirks B."/>
            <person name="Chapman J."/>
            <person name="Salamov A."/>
            <person name="Terry A."/>
            <person name="Shapiro H."/>
            <person name="Lindquist E."/>
            <person name="Kapitonov V.V."/>
            <person name="Jurka J."/>
            <person name="Genikhovich G."/>
            <person name="Grigoriev I.V."/>
            <person name="Lucas S.M."/>
            <person name="Steele R.E."/>
            <person name="Finnerty J.R."/>
            <person name="Technau U."/>
            <person name="Martindale M.Q."/>
            <person name="Rokhsar D.S."/>
        </authorList>
    </citation>
    <scope>NUCLEOTIDE SEQUENCE [LARGE SCALE GENOMIC DNA]</scope>
    <source>
        <strain evidence="6">CH2 X CH6</strain>
    </source>
</reference>
<keyword evidence="2" id="KW-0963">Cytoplasm</keyword>